<evidence type="ECO:0000259" key="2">
    <source>
        <dbReference type="Pfam" id="PF01695"/>
    </source>
</evidence>
<dbReference type="PIRSF" id="PIRSF003073">
    <property type="entry name" value="DNAC_TnpB_IstB"/>
    <property type="match status" value="1"/>
</dbReference>
<name>U2TIG4_9ACTN</name>
<dbReference type="InterPro" id="IPR028350">
    <property type="entry name" value="DNAC/IstB-like"/>
</dbReference>
<evidence type="ECO:0000313" key="3">
    <source>
        <dbReference type="EMBL" id="ERL06245.1"/>
    </source>
</evidence>
<keyword evidence="3" id="KW-0067">ATP-binding</keyword>
<keyword evidence="3" id="KW-0547">Nucleotide-binding</keyword>
<evidence type="ECO:0000313" key="4">
    <source>
        <dbReference type="Proteomes" id="UP000016638"/>
    </source>
</evidence>
<feature type="compositionally biased region" description="Low complexity" evidence="1">
    <location>
        <begin position="1"/>
        <end position="15"/>
    </location>
</feature>
<dbReference type="InterPro" id="IPR027417">
    <property type="entry name" value="P-loop_NTPase"/>
</dbReference>
<dbReference type="Gene3D" id="3.40.50.300">
    <property type="entry name" value="P-loop containing nucleotide triphosphate hydrolases"/>
    <property type="match status" value="1"/>
</dbReference>
<dbReference type="EMBL" id="AWEZ01000069">
    <property type="protein sequence ID" value="ERL06245.1"/>
    <property type="molecule type" value="Genomic_DNA"/>
</dbReference>
<comment type="caution">
    <text evidence="3">The sequence shown here is derived from an EMBL/GenBank/DDBJ whole genome shotgun (WGS) entry which is preliminary data.</text>
</comment>
<dbReference type="STRING" id="1125712.HMPREF1316_0769"/>
<organism evidence="3 4">
    <name type="scientific">Olsenella profusa F0195</name>
    <dbReference type="NCBI Taxonomy" id="1125712"/>
    <lineage>
        <taxon>Bacteria</taxon>
        <taxon>Bacillati</taxon>
        <taxon>Actinomycetota</taxon>
        <taxon>Coriobacteriia</taxon>
        <taxon>Coriobacteriales</taxon>
        <taxon>Atopobiaceae</taxon>
        <taxon>Olsenella</taxon>
    </lineage>
</organism>
<sequence>KHTAGRRCPPARAAPQGWAGRGAPRQAERLAGYLEAECQSRDAPRRASLLGRCAPPQPKALDGHGWGQTGWPGGFDMDDLVSLSFLGDHEDLVPMGGVGAGRTHMAEAPCALCCQDARPARFLAASSLVTGPGRARDDARPGRELAQIGKAEPLVTGGLGFLPLDADGARLPFQVVSQAYEAQSVVLTTNPGFSGWGAVFGDDQMAAAVIGRVVHHGRLLQFKGESHRVRHPLMQ</sequence>
<reference evidence="3 4" key="1">
    <citation type="submission" date="2013-08" db="EMBL/GenBank/DDBJ databases">
        <authorList>
            <person name="Durkin A.S."/>
            <person name="Haft D.R."/>
            <person name="McCorrison J."/>
            <person name="Torralba M."/>
            <person name="Gillis M."/>
            <person name="Haft D.H."/>
            <person name="Methe B."/>
            <person name="Sutton G."/>
            <person name="Nelson K.E."/>
        </authorList>
    </citation>
    <scope>NUCLEOTIDE SEQUENCE [LARGE SCALE GENOMIC DNA]</scope>
    <source>
        <strain evidence="3 4">F0195</strain>
    </source>
</reference>
<dbReference type="InterPro" id="IPR002611">
    <property type="entry name" value="IstB_ATP-bd"/>
</dbReference>
<dbReference type="RefSeq" id="WP_021727301.1">
    <property type="nucleotide sequence ID" value="NZ_AWEZ01000069.1"/>
</dbReference>
<dbReference type="Pfam" id="PF01695">
    <property type="entry name" value="IstB_IS21"/>
    <property type="match status" value="1"/>
</dbReference>
<dbReference type="PATRIC" id="fig|1125712.3.peg.2423"/>
<dbReference type="OrthoDB" id="9773429at2"/>
<accession>U2TIG4</accession>
<protein>
    <submittedName>
        <fullName evidence="3">IstB-like ATP-binding protein</fullName>
    </submittedName>
</protein>
<dbReference type="AlphaFoldDB" id="U2TIG4"/>
<feature type="region of interest" description="Disordered" evidence="1">
    <location>
        <begin position="1"/>
        <end position="24"/>
    </location>
</feature>
<dbReference type="eggNOG" id="COG1484">
    <property type="taxonomic scope" value="Bacteria"/>
</dbReference>
<feature type="domain" description="IstB-like ATP-binding" evidence="2">
    <location>
        <begin position="29"/>
        <end position="231"/>
    </location>
</feature>
<proteinExistence type="predicted"/>
<evidence type="ECO:0000256" key="1">
    <source>
        <dbReference type="SAM" id="MobiDB-lite"/>
    </source>
</evidence>
<gene>
    <name evidence="3" type="ORF">HMPREF1316_0769</name>
</gene>
<feature type="non-terminal residue" evidence="3">
    <location>
        <position position="1"/>
    </location>
</feature>
<dbReference type="GO" id="GO:0005524">
    <property type="term" value="F:ATP binding"/>
    <property type="evidence" value="ECO:0007669"/>
    <property type="project" value="UniProtKB-KW"/>
</dbReference>
<keyword evidence="4" id="KW-1185">Reference proteome</keyword>
<dbReference type="Proteomes" id="UP000016638">
    <property type="component" value="Unassembled WGS sequence"/>
</dbReference>